<sequence>MNPQDYANMQGAPQMIMPNQPVNNPGMMQAGPQMIMPNQQMQQQNMANLGAAAVAANQAAPVSSNKDVPTSTQSTLLISELRDNVVIMKDGSFRAVVACKSINFDLMSDAEREGIEYSYQNFLNSLKFTTQILVRSQRVDIGPYIERLSEIRRNNDNMLLGVLMDDYINFIDILSQEANIMDKSFFIVVPYYTSADAEKVLQQTKNFFKTLSKNKAPEVTRIDRPTYDKALSELTNRVDTIISGLFQIGISSVRLNTRELAELYYNFNNPDTAVREPLVDFSKLATMYVRKGENNG</sequence>
<dbReference type="EMBL" id="PRLM01000002">
    <property type="protein sequence ID" value="RYC74930.1"/>
    <property type="molecule type" value="Genomic_DNA"/>
</dbReference>
<evidence type="ECO:0000313" key="2">
    <source>
        <dbReference type="EMBL" id="RYC74930.1"/>
    </source>
</evidence>
<dbReference type="RefSeq" id="WP_206660887.1">
    <property type="nucleotide sequence ID" value="NZ_PRLM01000002.1"/>
</dbReference>
<protein>
    <recommendedName>
        <fullName evidence="1">TraC-like domain-containing protein</fullName>
    </recommendedName>
</protein>
<comment type="caution">
    <text evidence="2">The sequence shown here is derived from an EMBL/GenBank/DDBJ whole genome shotgun (WGS) entry which is preliminary data.</text>
</comment>
<evidence type="ECO:0000313" key="3">
    <source>
        <dbReference type="Proteomes" id="UP001191019"/>
    </source>
</evidence>
<reference evidence="2 3" key="1">
    <citation type="journal article" date="2018" name="bioRxiv">
        <title>Evidence of independent acquisition and adaption of ultra-small bacteria to human hosts across the highly diverse yet reduced genomes of the phylum Saccharibacteria.</title>
        <authorList>
            <person name="McLean J.S."/>
            <person name="Bor B."/>
            <person name="To T.T."/>
            <person name="Liu Q."/>
            <person name="Kearns K.A."/>
            <person name="Solden L.M."/>
            <person name="Wrighton K.C."/>
            <person name="He X."/>
            <person name="Shi W."/>
        </authorList>
    </citation>
    <scope>NUCLEOTIDE SEQUENCE [LARGE SCALE GENOMIC DNA]</scope>
    <source>
        <strain evidence="2 3">TM7_G3_2_Rum_HOT_351B</strain>
    </source>
</reference>
<dbReference type="Pfam" id="PF26593">
    <property type="entry name" value="TraC-like"/>
    <property type="match status" value="1"/>
</dbReference>
<gene>
    <name evidence="2" type="ORF">G3RUM_00206</name>
</gene>
<dbReference type="InterPro" id="IPR058596">
    <property type="entry name" value="TraC-like_dom"/>
</dbReference>
<keyword evidence="3" id="KW-1185">Reference proteome</keyword>
<proteinExistence type="predicted"/>
<name>A0ABY0FM25_9BACT</name>
<feature type="domain" description="TraC-like" evidence="1">
    <location>
        <begin position="83"/>
        <end position="267"/>
    </location>
</feature>
<dbReference type="Proteomes" id="UP001191019">
    <property type="component" value="Unassembled WGS sequence"/>
</dbReference>
<organism evidence="2 3">
    <name type="scientific">Candidatus Nanosyncoccus alces</name>
    <dbReference type="NCBI Taxonomy" id="2171997"/>
    <lineage>
        <taxon>Bacteria</taxon>
        <taxon>Candidatus Saccharimonadota</taxon>
        <taxon>Candidatus Nanosyncoccalia</taxon>
        <taxon>Candidatus Nanosyncoccales</taxon>
        <taxon>Candidatus Nanosyncoccaceae</taxon>
        <taxon>Candidatus Nanosyncoccus</taxon>
    </lineage>
</organism>
<evidence type="ECO:0000259" key="1">
    <source>
        <dbReference type="Pfam" id="PF26593"/>
    </source>
</evidence>
<reference evidence="2 3" key="2">
    <citation type="journal article" date="2020" name="Cell Rep.">
        <title>Acquisition and Adaptation of Ultra-small Parasitic Reduced Genome Bacteria to Mammalian Hosts.</title>
        <authorList>
            <person name="McLean J.S."/>
            <person name="Bor B."/>
            <person name="Kerns K.A."/>
            <person name="Liu Q."/>
            <person name="To T.T."/>
            <person name="Solden L."/>
            <person name="Hendrickson E.L."/>
            <person name="Wrighton K."/>
            <person name="Shi W."/>
            <person name="He X."/>
        </authorList>
    </citation>
    <scope>NUCLEOTIDE SEQUENCE [LARGE SCALE GENOMIC DNA]</scope>
    <source>
        <strain evidence="2 3">TM7_G3_2_Rum_HOT_351B</strain>
    </source>
</reference>
<accession>A0ABY0FM25</accession>